<accession>A0A2N5C9E6</accession>
<name>A0A2N5C9E6_9BURK</name>
<evidence type="ECO:0000256" key="1">
    <source>
        <dbReference type="SAM" id="MobiDB-lite"/>
    </source>
</evidence>
<reference evidence="2 3" key="1">
    <citation type="submission" date="2017-12" db="EMBL/GenBank/DDBJ databases">
        <title>Genome sequence of the active heterotrophic nitrifier-denitrifier, Cupriavidus pauculus UM1.</title>
        <authorList>
            <person name="Putonti C."/>
            <person name="Castignetti D."/>
        </authorList>
    </citation>
    <scope>NUCLEOTIDE SEQUENCE [LARGE SCALE GENOMIC DNA]</scope>
    <source>
        <strain evidence="2 3">UM1</strain>
    </source>
</reference>
<evidence type="ECO:0000313" key="3">
    <source>
        <dbReference type="Proteomes" id="UP000234341"/>
    </source>
</evidence>
<dbReference type="EMBL" id="PJRP01000009">
    <property type="protein sequence ID" value="PLP98848.1"/>
    <property type="molecule type" value="Genomic_DNA"/>
</dbReference>
<dbReference type="RefSeq" id="WP_101683000.1">
    <property type="nucleotide sequence ID" value="NZ_PJRP01000009.1"/>
</dbReference>
<dbReference type="Proteomes" id="UP000234341">
    <property type="component" value="Unassembled WGS sequence"/>
</dbReference>
<sequence>MGNGNMCAIFALVACIILGAPIELYGLGAVCAVWDLFRAAEARRQLRLLEAQVEELEMPAHETTVSQVGPRHGRQTAGQGSRHGIA</sequence>
<evidence type="ECO:0000313" key="2">
    <source>
        <dbReference type="EMBL" id="PLP98848.1"/>
    </source>
</evidence>
<organism evidence="2 3">
    <name type="scientific">Cupriavidus pauculus</name>
    <dbReference type="NCBI Taxonomy" id="82633"/>
    <lineage>
        <taxon>Bacteria</taxon>
        <taxon>Pseudomonadati</taxon>
        <taxon>Pseudomonadota</taxon>
        <taxon>Betaproteobacteria</taxon>
        <taxon>Burkholderiales</taxon>
        <taxon>Burkholderiaceae</taxon>
        <taxon>Cupriavidus</taxon>
    </lineage>
</organism>
<protein>
    <submittedName>
        <fullName evidence="2">Uncharacterized protein</fullName>
    </submittedName>
</protein>
<gene>
    <name evidence="2" type="ORF">CYJ10_18835</name>
</gene>
<comment type="caution">
    <text evidence="2">The sequence shown here is derived from an EMBL/GenBank/DDBJ whole genome shotgun (WGS) entry which is preliminary data.</text>
</comment>
<proteinExistence type="predicted"/>
<feature type="region of interest" description="Disordered" evidence="1">
    <location>
        <begin position="61"/>
        <end position="86"/>
    </location>
</feature>
<dbReference type="AlphaFoldDB" id="A0A2N5C9E6"/>